<dbReference type="GO" id="GO:0003676">
    <property type="term" value="F:nucleic acid binding"/>
    <property type="evidence" value="ECO:0007669"/>
    <property type="project" value="InterPro"/>
</dbReference>
<keyword evidence="3" id="KW-1133">Transmembrane helix</keyword>
<dbReference type="EMBL" id="KL363274">
    <property type="protein sequence ID" value="KFD49281.1"/>
    <property type="molecule type" value="Genomic_DNA"/>
</dbReference>
<dbReference type="Pfam" id="PF01541">
    <property type="entry name" value="GIY-YIG"/>
    <property type="match status" value="1"/>
</dbReference>
<gene>
    <name evidence="5" type="ORF">M513_09833</name>
</gene>
<reference evidence="5 6" key="1">
    <citation type="journal article" date="2014" name="Nat. Genet.">
        <title>Genome and transcriptome of the porcine whipworm Trichuris suis.</title>
        <authorList>
            <person name="Jex A.R."/>
            <person name="Nejsum P."/>
            <person name="Schwarz E.M."/>
            <person name="Hu L."/>
            <person name="Young N.D."/>
            <person name="Hall R.S."/>
            <person name="Korhonen P.K."/>
            <person name="Liao S."/>
            <person name="Thamsborg S."/>
            <person name="Xia J."/>
            <person name="Xu P."/>
            <person name="Wang S."/>
            <person name="Scheerlinck J.P."/>
            <person name="Hofmann A."/>
            <person name="Sternberg P.W."/>
            <person name="Wang J."/>
            <person name="Gasser R.B."/>
        </authorList>
    </citation>
    <scope>NUCLEOTIDE SEQUENCE [LARGE SCALE GENOMIC DNA]</scope>
    <source>
        <strain evidence="5">DCEP-RM93M</strain>
    </source>
</reference>
<feature type="domain" description="CCHC-type" evidence="4">
    <location>
        <begin position="470"/>
        <end position="485"/>
    </location>
</feature>
<sequence length="498" mass="57137">MNKYTFVHMCGGYLRHGPFLVLLLCRMAVYLLNIQEMFYALVKDKTKVPTKKRTGLVYAIECACSAVYIGETRNTLEHRLREHLKQLASYNNAKYCRMNNGPPPTTRGRPRTLDPRLTMQTALQATAVVEHATNCDTSLQTRVVCYENSADLRRIKEALYIRHNETCHRDQGAETSDVWYNFSTRGSNYHNKLWAQDAKSALVPIFWFFGSEDSRLRRPLRRNEGIISTSEVKVHIEKLTGKENWEFWKENVRLLLEFHDLFGIVNGAEKCPVSAEVEAVSAGAMDELEKFKRKDTHGKLLITTNMEKDMRRKLGVVKTAKEMCDRLVSIHEQSCGYQLDRLSMEFFSARKDPSVSYLEYIATVQRTFHHLCEETQKQLGFEIPEKVLLLRITSTIPPEHRTVRQIWDATPPAERKLSDLIERLQLAEEFDNSDQDGAAFAVKSTAQATSRKSPISNATGNGEGKAFPFKCRKCGRRGHKATNCRLTKDRKSSKEKRT</sequence>
<protein>
    <recommendedName>
        <fullName evidence="4">CCHC-type domain-containing protein</fullName>
    </recommendedName>
</protein>
<dbReference type="SUPFAM" id="SSF57756">
    <property type="entry name" value="Retrovirus zinc finger-like domains"/>
    <property type="match status" value="1"/>
</dbReference>
<keyword evidence="1" id="KW-0862">Zinc</keyword>
<evidence type="ECO:0000313" key="5">
    <source>
        <dbReference type="EMBL" id="KFD49281.1"/>
    </source>
</evidence>
<dbReference type="InterPro" id="IPR001878">
    <property type="entry name" value="Znf_CCHC"/>
</dbReference>
<dbReference type="InterPro" id="IPR036875">
    <property type="entry name" value="Znf_CCHC_sf"/>
</dbReference>
<dbReference type="AlphaFoldDB" id="A0A085LWD5"/>
<dbReference type="Pfam" id="PF14223">
    <property type="entry name" value="Retrotran_gag_2"/>
    <property type="match status" value="1"/>
</dbReference>
<evidence type="ECO:0000259" key="4">
    <source>
        <dbReference type="PROSITE" id="PS50158"/>
    </source>
</evidence>
<evidence type="ECO:0000256" key="1">
    <source>
        <dbReference type="PROSITE-ProRule" id="PRU00047"/>
    </source>
</evidence>
<feature type="transmembrane region" description="Helical" evidence="3">
    <location>
        <begin position="20"/>
        <end position="42"/>
    </location>
</feature>
<dbReference type="Proteomes" id="UP000030764">
    <property type="component" value="Unassembled WGS sequence"/>
</dbReference>
<dbReference type="PROSITE" id="PS50158">
    <property type="entry name" value="ZF_CCHC"/>
    <property type="match status" value="1"/>
</dbReference>
<keyword evidence="3" id="KW-0812">Transmembrane</keyword>
<keyword evidence="6" id="KW-1185">Reference proteome</keyword>
<dbReference type="InterPro" id="IPR000305">
    <property type="entry name" value="GIY-YIG_endonuc"/>
</dbReference>
<dbReference type="GO" id="GO:0008270">
    <property type="term" value="F:zinc ion binding"/>
    <property type="evidence" value="ECO:0007669"/>
    <property type="project" value="UniProtKB-KW"/>
</dbReference>
<keyword evidence="1" id="KW-0479">Metal-binding</keyword>
<accession>A0A085LWD5</accession>
<name>A0A085LWD5_9BILA</name>
<evidence type="ECO:0000256" key="2">
    <source>
        <dbReference type="SAM" id="MobiDB-lite"/>
    </source>
</evidence>
<evidence type="ECO:0000313" key="6">
    <source>
        <dbReference type="Proteomes" id="UP000030764"/>
    </source>
</evidence>
<organism evidence="5 6">
    <name type="scientific">Trichuris suis</name>
    <name type="common">pig whipworm</name>
    <dbReference type="NCBI Taxonomy" id="68888"/>
    <lineage>
        <taxon>Eukaryota</taxon>
        <taxon>Metazoa</taxon>
        <taxon>Ecdysozoa</taxon>
        <taxon>Nematoda</taxon>
        <taxon>Enoplea</taxon>
        <taxon>Dorylaimia</taxon>
        <taxon>Trichinellida</taxon>
        <taxon>Trichuridae</taxon>
        <taxon>Trichuris</taxon>
    </lineage>
</organism>
<feature type="region of interest" description="Disordered" evidence="2">
    <location>
        <begin position="442"/>
        <end position="498"/>
    </location>
</feature>
<feature type="compositionally biased region" description="Polar residues" evidence="2">
    <location>
        <begin position="444"/>
        <end position="460"/>
    </location>
</feature>
<keyword evidence="3" id="KW-0472">Membrane</keyword>
<feature type="compositionally biased region" description="Basic residues" evidence="2">
    <location>
        <begin position="470"/>
        <end position="482"/>
    </location>
</feature>
<keyword evidence="1" id="KW-0863">Zinc-finger</keyword>
<dbReference type="GO" id="GO:0019899">
    <property type="term" value="F:enzyme binding"/>
    <property type="evidence" value="ECO:0007669"/>
    <property type="project" value="UniProtKB-ARBA"/>
</dbReference>
<proteinExistence type="predicted"/>
<evidence type="ECO:0000256" key="3">
    <source>
        <dbReference type="SAM" id="Phobius"/>
    </source>
</evidence>